<evidence type="ECO:0000256" key="1">
    <source>
        <dbReference type="SAM" id="Phobius"/>
    </source>
</evidence>
<protein>
    <submittedName>
        <fullName evidence="2">Uncharacterized protein</fullName>
    </submittedName>
</protein>
<dbReference type="AlphaFoldDB" id="A0A382KWU8"/>
<evidence type="ECO:0000313" key="2">
    <source>
        <dbReference type="EMBL" id="SVC28930.1"/>
    </source>
</evidence>
<accession>A0A382KWU8</accession>
<keyword evidence="1" id="KW-0472">Membrane</keyword>
<dbReference type="EMBL" id="UINC01083328">
    <property type="protein sequence ID" value="SVC28930.1"/>
    <property type="molecule type" value="Genomic_DNA"/>
</dbReference>
<name>A0A382KWU8_9ZZZZ</name>
<keyword evidence="1" id="KW-0812">Transmembrane</keyword>
<gene>
    <name evidence="2" type="ORF">METZ01_LOCUS281784</name>
</gene>
<feature type="transmembrane region" description="Helical" evidence="1">
    <location>
        <begin position="44"/>
        <end position="63"/>
    </location>
</feature>
<proteinExistence type="predicted"/>
<reference evidence="2" key="1">
    <citation type="submission" date="2018-05" db="EMBL/GenBank/DDBJ databases">
        <authorList>
            <person name="Lanie J.A."/>
            <person name="Ng W.-L."/>
            <person name="Kazmierczak K.M."/>
            <person name="Andrzejewski T.M."/>
            <person name="Davidsen T.M."/>
            <person name="Wayne K.J."/>
            <person name="Tettelin H."/>
            <person name="Glass J.I."/>
            <person name="Rusch D."/>
            <person name="Podicherti R."/>
            <person name="Tsui H.-C.T."/>
            <person name="Winkler M.E."/>
        </authorList>
    </citation>
    <scope>NUCLEOTIDE SEQUENCE</scope>
</reference>
<sequence>MLGFFAVGLGIMIYVFIHRDGPFDAFDKSQPKWKQSKAFGCLRVIIYIIIILASLFGIMAWWFETRGSTIGK</sequence>
<keyword evidence="1" id="KW-1133">Transmembrane helix</keyword>
<organism evidence="2">
    <name type="scientific">marine metagenome</name>
    <dbReference type="NCBI Taxonomy" id="408172"/>
    <lineage>
        <taxon>unclassified sequences</taxon>
        <taxon>metagenomes</taxon>
        <taxon>ecological metagenomes</taxon>
    </lineage>
</organism>